<evidence type="ECO:0000256" key="4">
    <source>
        <dbReference type="ARBA" id="ARBA00022679"/>
    </source>
</evidence>
<dbReference type="PANTHER" id="PTHR42878:SF13">
    <property type="entry name" value="HISTIDINE KINASE"/>
    <property type="match status" value="1"/>
</dbReference>
<protein>
    <recommendedName>
        <fullName evidence="2">histidine kinase</fullName>
        <ecNumber evidence="2">2.7.13.3</ecNumber>
    </recommendedName>
</protein>
<organism evidence="7 8">
    <name type="scientific">Massilia agri</name>
    <dbReference type="NCBI Taxonomy" id="1886785"/>
    <lineage>
        <taxon>Bacteria</taxon>
        <taxon>Pseudomonadati</taxon>
        <taxon>Pseudomonadota</taxon>
        <taxon>Betaproteobacteria</taxon>
        <taxon>Burkholderiales</taxon>
        <taxon>Oxalobacteraceae</taxon>
        <taxon>Telluria group</taxon>
        <taxon>Massilia</taxon>
    </lineage>
</organism>
<dbReference type="PANTHER" id="PTHR42878">
    <property type="entry name" value="TWO-COMPONENT HISTIDINE KINASE"/>
    <property type="match status" value="1"/>
</dbReference>
<dbReference type="InterPro" id="IPR050351">
    <property type="entry name" value="BphY/WalK/GraS-like"/>
</dbReference>
<dbReference type="InterPro" id="IPR036097">
    <property type="entry name" value="HisK_dim/P_sf"/>
</dbReference>
<dbReference type="InterPro" id="IPR004358">
    <property type="entry name" value="Sig_transdc_His_kin-like_C"/>
</dbReference>
<proteinExistence type="predicted"/>
<dbReference type="RefSeq" id="WP_258828664.1">
    <property type="nucleotide sequence ID" value="NZ_JANUHA010000010.1"/>
</dbReference>
<dbReference type="InterPro" id="IPR003661">
    <property type="entry name" value="HisK_dim/P_dom"/>
</dbReference>
<keyword evidence="8" id="KW-1185">Reference proteome</keyword>
<keyword evidence="5 7" id="KW-0418">Kinase</keyword>
<comment type="catalytic activity">
    <reaction evidence="1">
        <text>ATP + protein L-histidine = ADP + protein N-phospho-L-histidine.</text>
        <dbReference type="EC" id="2.7.13.3"/>
    </reaction>
</comment>
<evidence type="ECO:0000313" key="7">
    <source>
        <dbReference type="EMBL" id="MCS0597640.1"/>
    </source>
</evidence>
<dbReference type="GO" id="GO:0016301">
    <property type="term" value="F:kinase activity"/>
    <property type="evidence" value="ECO:0007669"/>
    <property type="project" value="UniProtKB-KW"/>
</dbReference>
<evidence type="ECO:0000256" key="5">
    <source>
        <dbReference type="ARBA" id="ARBA00022777"/>
    </source>
</evidence>
<sequence length="383" mass="41714">MSENLTGHLSPDDPGLSPITRAMLAVRSEVLQAWMDQVRNTVPQARELPRPILENTLPAYFDTLAALLTPGYTARVVNDLGAVASEHGGERARLTEYDATAVIHELQIFRDTLFSELARHDVVLEAGEQAILSAHIDTTIRESASAFTVVQAALREQFVASMAHDLRTPLSTAQMAAEMINHTSNDPSVRRFAEKIVASTQRIDGMTRELLDRIAFCKTGAVRLAIERVDMAALVREVAQSAEVAHPIELRIEQETIEGWWCRDAIRRALENLLNNAFKYGAAEEAVRLTVSTSSGRVQVMVHNQGDPIAPEDSESIFQLYRRAGSRGPGGGGGWGVGLPYVRRVAEAHGGSVLMSSSQEDGTVFVIDIPLDARPFNGAPTAA</sequence>
<accession>A0ABT2AN40</accession>
<feature type="domain" description="Histidine kinase" evidence="6">
    <location>
        <begin position="161"/>
        <end position="373"/>
    </location>
</feature>
<dbReference type="InterPro" id="IPR036890">
    <property type="entry name" value="HATPase_C_sf"/>
</dbReference>
<dbReference type="Gene3D" id="1.10.287.130">
    <property type="match status" value="1"/>
</dbReference>
<evidence type="ECO:0000259" key="6">
    <source>
        <dbReference type="PROSITE" id="PS50109"/>
    </source>
</evidence>
<evidence type="ECO:0000256" key="2">
    <source>
        <dbReference type="ARBA" id="ARBA00012438"/>
    </source>
</evidence>
<dbReference type="EC" id="2.7.13.3" evidence="2"/>
<dbReference type="PRINTS" id="PR00344">
    <property type="entry name" value="BCTRLSENSOR"/>
</dbReference>
<evidence type="ECO:0000256" key="1">
    <source>
        <dbReference type="ARBA" id="ARBA00000085"/>
    </source>
</evidence>
<dbReference type="EMBL" id="JANUHA010000010">
    <property type="protein sequence ID" value="MCS0597640.1"/>
    <property type="molecule type" value="Genomic_DNA"/>
</dbReference>
<dbReference type="InterPro" id="IPR005467">
    <property type="entry name" value="His_kinase_dom"/>
</dbReference>
<keyword evidence="3" id="KW-0597">Phosphoprotein</keyword>
<dbReference type="Proteomes" id="UP001206572">
    <property type="component" value="Unassembled WGS sequence"/>
</dbReference>
<dbReference type="SMART" id="SM00388">
    <property type="entry name" value="HisKA"/>
    <property type="match status" value="1"/>
</dbReference>
<dbReference type="PROSITE" id="PS50109">
    <property type="entry name" value="HIS_KIN"/>
    <property type="match status" value="1"/>
</dbReference>
<dbReference type="SUPFAM" id="SSF55874">
    <property type="entry name" value="ATPase domain of HSP90 chaperone/DNA topoisomerase II/histidine kinase"/>
    <property type="match status" value="1"/>
</dbReference>
<dbReference type="Pfam" id="PF00512">
    <property type="entry name" value="HisKA"/>
    <property type="match status" value="1"/>
</dbReference>
<evidence type="ECO:0000313" key="8">
    <source>
        <dbReference type="Proteomes" id="UP001206572"/>
    </source>
</evidence>
<dbReference type="Gene3D" id="3.30.565.10">
    <property type="entry name" value="Histidine kinase-like ATPase, C-terminal domain"/>
    <property type="match status" value="1"/>
</dbReference>
<dbReference type="Pfam" id="PF02518">
    <property type="entry name" value="HATPase_c"/>
    <property type="match status" value="1"/>
</dbReference>
<gene>
    <name evidence="7" type="ORF">NX780_14920</name>
</gene>
<comment type="caution">
    <text evidence="7">The sequence shown here is derived from an EMBL/GenBank/DDBJ whole genome shotgun (WGS) entry which is preliminary data.</text>
</comment>
<dbReference type="InterPro" id="IPR003594">
    <property type="entry name" value="HATPase_dom"/>
</dbReference>
<dbReference type="SUPFAM" id="SSF47384">
    <property type="entry name" value="Homodimeric domain of signal transducing histidine kinase"/>
    <property type="match status" value="1"/>
</dbReference>
<name>A0ABT2AN40_9BURK</name>
<keyword evidence="4" id="KW-0808">Transferase</keyword>
<reference evidence="7 8" key="1">
    <citation type="submission" date="2022-08" db="EMBL/GenBank/DDBJ databases">
        <title>Reclassification of Massilia species as members of the genera Telluria, Duganella, Pseudoduganella, Mokoshia gen. nov. and Zemynaea gen. nov. using orthogonal and non-orthogonal genome-based approaches.</title>
        <authorList>
            <person name="Bowman J.P."/>
        </authorList>
    </citation>
    <scope>NUCLEOTIDE SEQUENCE [LARGE SCALE GENOMIC DNA]</scope>
    <source>
        <strain evidence="7 8">JCM 31661</strain>
    </source>
</reference>
<evidence type="ECO:0000256" key="3">
    <source>
        <dbReference type="ARBA" id="ARBA00022553"/>
    </source>
</evidence>
<dbReference type="CDD" id="cd00082">
    <property type="entry name" value="HisKA"/>
    <property type="match status" value="1"/>
</dbReference>
<dbReference type="SMART" id="SM00387">
    <property type="entry name" value="HATPase_c"/>
    <property type="match status" value="1"/>
</dbReference>